<organism evidence="3 4">
    <name type="scientific">Schleiferilactobacillus shenzhenensis LY-73</name>
    <dbReference type="NCBI Taxonomy" id="1231336"/>
    <lineage>
        <taxon>Bacteria</taxon>
        <taxon>Bacillati</taxon>
        <taxon>Bacillota</taxon>
        <taxon>Bacilli</taxon>
        <taxon>Lactobacillales</taxon>
        <taxon>Lactobacillaceae</taxon>
        <taxon>Schleiferilactobacillus</taxon>
    </lineage>
</organism>
<dbReference type="STRING" id="1231336.L248_3138"/>
<reference evidence="4" key="1">
    <citation type="journal article" date="2013" name="Genome Announc.">
        <title>Whole-Genome Sequencing of Lactobacillus shenzhenensis Strain LY-73T.</title>
        <authorList>
            <person name="Lin Z."/>
            <person name="Liu Z."/>
            <person name="Yang R."/>
            <person name="Zou Y."/>
            <person name="Wan D."/>
            <person name="Chen J."/>
            <person name="Guo M."/>
            <person name="Zhao J."/>
            <person name="Fang C."/>
            <person name="Yang R."/>
            <person name="Liu F."/>
        </authorList>
    </citation>
    <scope>NUCLEOTIDE SEQUENCE [LARGE SCALE GENOMIC DNA]</scope>
    <source>
        <strain evidence="4">LY-73</strain>
    </source>
</reference>
<evidence type="ECO:0000256" key="2">
    <source>
        <dbReference type="SAM" id="SignalP"/>
    </source>
</evidence>
<evidence type="ECO:0000313" key="4">
    <source>
        <dbReference type="Proteomes" id="UP000030647"/>
    </source>
</evidence>
<evidence type="ECO:0000256" key="1">
    <source>
        <dbReference type="ARBA" id="ARBA00022729"/>
    </source>
</evidence>
<dbReference type="eggNOG" id="COG0687">
    <property type="taxonomic scope" value="Bacteria"/>
</dbReference>
<keyword evidence="1 2" id="KW-0732">Signal</keyword>
<dbReference type="RefSeq" id="WP_022529723.1">
    <property type="nucleotide sequence ID" value="NZ_KI271590.1"/>
</dbReference>
<evidence type="ECO:0000313" key="3">
    <source>
        <dbReference type="EMBL" id="ERL64976.1"/>
    </source>
</evidence>
<name>U4TJH3_9LACO</name>
<accession>U4TJH3</accession>
<dbReference type="GO" id="GO:0030976">
    <property type="term" value="F:thiamine pyrophosphate binding"/>
    <property type="evidence" value="ECO:0007669"/>
    <property type="project" value="TreeGrafter"/>
</dbReference>
<protein>
    <submittedName>
        <fullName evidence="3">Uncharacterized protein</fullName>
    </submittedName>
</protein>
<dbReference type="AlphaFoldDB" id="U4TJH3"/>
<keyword evidence="4" id="KW-1185">Reference proteome</keyword>
<dbReference type="CDD" id="cd13589">
    <property type="entry name" value="PBP2_polyamine_RpCGA009"/>
    <property type="match status" value="1"/>
</dbReference>
<dbReference type="PANTHER" id="PTHR30006">
    <property type="entry name" value="THIAMINE-BINDING PERIPLASMIC PROTEIN-RELATED"/>
    <property type="match status" value="1"/>
</dbReference>
<dbReference type="PANTHER" id="PTHR30006:SF2">
    <property type="entry name" value="ABC TRANSPORTER SUBSTRATE-BINDING PROTEIN"/>
    <property type="match status" value="1"/>
</dbReference>
<sequence length="349" mass="37340">MFSRVALSAAALAVAVLFAGCGKQANAAGGNLSVSTFGLSTKQMTNDVFKPFEKKTGTKIQSQFGDSSQRFTQIAHNPNAGVDVIELSQNNALTGNKKKLFKKLDVSKLKNFKTLNASQQKLAKETNSVPYTVNSIGIIYDPTKTGKITSWDQLWSGKLKGKIAIPDITTTFGPAMLYVAGDHAGTAVTKDNGAAAFKALASLKPNVVKTYTQSSDLANMFKSGEITAAVVGDFAVDMIQSADSHAVYTVPASGTYANYDTASILKTTQNTKAAYAYLDYRLSKTAQTKVAAPQSLNNAPINDTVQLSSANAKNKTYGAIAKRAKTIDFDYVNSHLSGWIKKWNALMNK</sequence>
<dbReference type="Gene3D" id="3.40.190.10">
    <property type="entry name" value="Periplasmic binding protein-like II"/>
    <property type="match status" value="2"/>
</dbReference>
<dbReference type="Pfam" id="PF13416">
    <property type="entry name" value="SBP_bac_8"/>
    <property type="match status" value="1"/>
</dbReference>
<gene>
    <name evidence="3" type="ORF">L248_3138</name>
</gene>
<dbReference type="HOGENOM" id="CLU_026974_4_0_9"/>
<dbReference type="Proteomes" id="UP000030647">
    <property type="component" value="Unassembled WGS sequence"/>
</dbReference>
<dbReference type="InterPro" id="IPR006059">
    <property type="entry name" value="SBP"/>
</dbReference>
<dbReference type="GO" id="GO:0030975">
    <property type="term" value="F:thiamine binding"/>
    <property type="evidence" value="ECO:0007669"/>
    <property type="project" value="TreeGrafter"/>
</dbReference>
<dbReference type="GO" id="GO:0030288">
    <property type="term" value="C:outer membrane-bounded periplasmic space"/>
    <property type="evidence" value="ECO:0007669"/>
    <property type="project" value="TreeGrafter"/>
</dbReference>
<feature type="signal peptide" evidence="2">
    <location>
        <begin position="1"/>
        <end position="27"/>
    </location>
</feature>
<dbReference type="EMBL" id="KI271590">
    <property type="protein sequence ID" value="ERL64976.1"/>
    <property type="molecule type" value="Genomic_DNA"/>
</dbReference>
<proteinExistence type="predicted"/>
<dbReference type="SUPFAM" id="SSF53850">
    <property type="entry name" value="Periplasmic binding protein-like II"/>
    <property type="match status" value="1"/>
</dbReference>
<dbReference type="PROSITE" id="PS51257">
    <property type="entry name" value="PROKAR_LIPOPROTEIN"/>
    <property type="match status" value="1"/>
</dbReference>
<feature type="chain" id="PRO_5004655831" evidence="2">
    <location>
        <begin position="28"/>
        <end position="349"/>
    </location>
</feature>
<dbReference type="GO" id="GO:0015888">
    <property type="term" value="P:thiamine transport"/>
    <property type="evidence" value="ECO:0007669"/>
    <property type="project" value="TreeGrafter"/>
</dbReference>